<organism evidence="3 4">
    <name type="scientific">Candidatus Desulfovibrio intestinipullorum</name>
    <dbReference type="NCBI Taxonomy" id="2838536"/>
    <lineage>
        <taxon>Bacteria</taxon>
        <taxon>Pseudomonadati</taxon>
        <taxon>Thermodesulfobacteriota</taxon>
        <taxon>Desulfovibrionia</taxon>
        <taxon>Desulfovibrionales</taxon>
        <taxon>Desulfovibrionaceae</taxon>
        <taxon>Desulfovibrio</taxon>
    </lineage>
</organism>
<evidence type="ECO:0000313" key="4">
    <source>
        <dbReference type="Proteomes" id="UP000886752"/>
    </source>
</evidence>
<comment type="similarity">
    <text evidence="1 2">Belongs to the outer membrane factor (OMF) (TC 1.B.17) family.</text>
</comment>
<dbReference type="Proteomes" id="UP000886752">
    <property type="component" value="Unassembled WGS sequence"/>
</dbReference>
<dbReference type="Pfam" id="PF02321">
    <property type="entry name" value="OEP"/>
    <property type="match status" value="2"/>
</dbReference>
<keyword evidence="2" id="KW-0472">Membrane</keyword>
<feature type="signal peptide" evidence="2">
    <location>
        <begin position="1"/>
        <end position="19"/>
    </location>
</feature>
<dbReference type="PROSITE" id="PS51257">
    <property type="entry name" value="PROKAR_LIPOPROTEIN"/>
    <property type="match status" value="1"/>
</dbReference>
<dbReference type="EMBL" id="DXHV01000063">
    <property type="protein sequence ID" value="HIW00856.1"/>
    <property type="molecule type" value="Genomic_DNA"/>
</dbReference>
<protein>
    <submittedName>
        <fullName evidence="3">Efflux transporter outer membrane subunit</fullName>
    </submittedName>
</protein>
<name>A0A9D1PX45_9BACT</name>
<gene>
    <name evidence="3" type="ORF">H9894_06670</name>
</gene>
<reference evidence="3" key="2">
    <citation type="submission" date="2021-04" db="EMBL/GenBank/DDBJ databases">
        <authorList>
            <person name="Gilroy R."/>
        </authorList>
    </citation>
    <scope>NUCLEOTIDE SEQUENCE</scope>
    <source>
        <strain evidence="3">ChiHecec2B26-446</strain>
    </source>
</reference>
<reference evidence="3" key="1">
    <citation type="journal article" date="2021" name="PeerJ">
        <title>Extensive microbial diversity within the chicken gut microbiome revealed by metagenomics and culture.</title>
        <authorList>
            <person name="Gilroy R."/>
            <person name="Ravi A."/>
            <person name="Getino M."/>
            <person name="Pursley I."/>
            <person name="Horton D.L."/>
            <person name="Alikhan N.F."/>
            <person name="Baker D."/>
            <person name="Gharbi K."/>
            <person name="Hall N."/>
            <person name="Watson M."/>
            <person name="Adriaenssens E.M."/>
            <person name="Foster-Nyarko E."/>
            <person name="Jarju S."/>
            <person name="Secka A."/>
            <person name="Antonio M."/>
            <person name="Oren A."/>
            <person name="Chaudhuri R.R."/>
            <person name="La Ragione R."/>
            <person name="Hildebrand F."/>
            <person name="Pallen M.J."/>
        </authorList>
    </citation>
    <scope>NUCLEOTIDE SEQUENCE</scope>
    <source>
        <strain evidence="3">ChiHecec2B26-446</strain>
    </source>
</reference>
<dbReference type="SUPFAM" id="SSF56954">
    <property type="entry name" value="Outer membrane efflux proteins (OEP)"/>
    <property type="match status" value="1"/>
</dbReference>
<dbReference type="NCBIfam" id="TIGR01845">
    <property type="entry name" value="outer_NodT"/>
    <property type="match status" value="1"/>
</dbReference>
<keyword evidence="2" id="KW-0732">Signal</keyword>
<sequence length="517" mass="56402">MFLVFQRLFVCLGLGFLLAACSFAPKYEQPKMDIPEAWTKLTPSTQPLNTDWWTRFNDPVLNAMVEEALKNNQDLAAGMAGIRSAAAQAGVGSSALWPSVGATADLTATGASEKSANSSFGPGSTASRWYTNYQGQLAASWEVDFWGATRNNYTRLTNILLQTVLQHEALRLSIAGQVAQSYFAMLSYDMQLDTAKRTLRSREDALRIYTSRYRLGELTELDWQRARAEVETARATVHSTNIALDEAEASLAVLLGRSPKEIWQKVERGSRLDKLPTPPVLPEGLPSELLLRRPDIRAAEFGIMAANAQIGEARARFFPSVSLTGAIGTLAAAVSNLFSGPAAIWSYGAAISLPIFNGGQTWYNMKNAEALKEEAIATYKQTVMEAFKDVRVTLTAQTERANIVKATQAQVDSLRRAANIARLQYDNGYTDYLTVLDAERELFAAELSLATALQNRLSSVVSVCMALGGGWQDPGEKPSFPIINTDRLVEAQRKGTVGIRAEQAAERAAAAEEAKAQ</sequence>
<keyword evidence="2" id="KW-0449">Lipoprotein</keyword>
<dbReference type="PANTHER" id="PTHR30203:SF33">
    <property type="entry name" value="BLR4455 PROTEIN"/>
    <property type="match status" value="1"/>
</dbReference>
<evidence type="ECO:0000256" key="2">
    <source>
        <dbReference type="RuleBase" id="RU362097"/>
    </source>
</evidence>
<dbReference type="GO" id="GO:0005886">
    <property type="term" value="C:plasma membrane"/>
    <property type="evidence" value="ECO:0007669"/>
    <property type="project" value="UniProtKB-SubCell"/>
</dbReference>
<evidence type="ECO:0000313" key="3">
    <source>
        <dbReference type="EMBL" id="HIW00856.1"/>
    </source>
</evidence>
<feature type="chain" id="PRO_5039743089" evidence="2">
    <location>
        <begin position="20"/>
        <end position="517"/>
    </location>
</feature>
<accession>A0A9D1PX45</accession>
<dbReference type="Gene3D" id="1.20.1600.10">
    <property type="entry name" value="Outer membrane efflux proteins (OEP)"/>
    <property type="match status" value="1"/>
</dbReference>
<proteinExistence type="inferred from homology"/>
<dbReference type="AlphaFoldDB" id="A0A9D1PX45"/>
<comment type="caution">
    <text evidence="3">The sequence shown here is derived from an EMBL/GenBank/DDBJ whole genome shotgun (WGS) entry which is preliminary data.</text>
</comment>
<dbReference type="PANTHER" id="PTHR30203">
    <property type="entry name" value="OUTER MEMBRANE CATION EFFLUX PROTEIN"/>
    <property type="match status" value="1"/>
</dbReference>
<comment type="subcellular location">
    <subcellularLocation>
        <location evidence="2">Cell membrane</location>
        <topology evidence="2">Lipid-anchor</topology>
    </subcellularLocation>
</comment>
<evidence type="ECO:0000256" key="1">
    <source>
        <dbReference type="ARBA" id="ARBA00007613"/>
    </source>
</evidence>
<dbReference type="Gene3D" id="2.20.200.10">
    <property type="entry name" value="Outer membrane efflux proteins (OEP)"/>
    <property type="match status" value="1"/>
</dbReference>
<keyword evidence="2" id="KW-1134">Transmembrane beta strand</keyword>
<keyword evidence="2" id="KW-0812">Transmembrane</keyword>
<dbReference type="GO" id="GO:0015562">
    <property type="term" value="F:efflux transmembrane transporter activity"/>
    <property type="evidence" value="ECO:0007669"/>
    <property type="project" value="InterPro"/>
</dbReference>
<dbReference type="InterPro" id="IPR010131">
    <property type="entry name" value="MdtP/NodT-like"/>
</dbReference>
<dbReference type="InterPro" id="IPR003423">
    <property type="entry name" value="OMP_efflux"/>
</dbReference>
<keyword evidence="2" id="KW-0564">Palmitate</keyword>